<dbReference type="Gene3D" id="2.60.120.10">
    <property type="entry name" value="Jelly Rolls"/>
    <property type="match status" value="1"/>
</dbReference>
<gene>
    <name evidence="3" type="ORF">BGP80_15455</name>
</gene>
<protein>
    <submittedName>
        <fullName evidence="3">Cupin</fullName>
    </submittedName>
</protein>
<dbReference type="Pfam" id="PF07883">
    <property type="entry name" value="Cupin_2"/>
    <property type="match status" value="1"/>
</dbReference>
<reference evidence="3 4" key="2">
    <citation type="submission" date="2018-03" db="EMBL/GenBank/DDBJ databases">
        <title>Draft genome of Pseudomonas putida strain KT-27.</title>
        <authorList>
            <person name="Yoshizawa S."/>
            <person name="Khan N.H."/>
            <person name="Nishimura M."/>
            <person name="Chiura H.X."/>
            <person name="Ogura Y."/>
            <person name="Hayashi T."/>
            <person name="Kogure K."/>
        </authorList>
    </citation>
    <scope>NUCLEOTIDE SEQUENCE [LARGE SCALE GENOMIC DNA]</scope>
    <source>
        <strain evidence="3 4">KT-27</strain>
    </source>
</reference>
<dbReference type="InterPro" id="IPR014710">
    <property type="entry name" value="RmlC-like_jellyroll"/>
</dbReference>
<evidence type="ECO:0000259" key="2">
    <source>
        <dbReference type="Pfam" id="PF07883"/>
    </source>
</evidence>
<proteinExistence type="predicted"/>
<dbReference type="InterPro" id="IPR014500">
    <property type="entry name" value="UCP019307_cupin"/>
</dbReference>
<dbReference type="SUPFAM" id="SSF51182">
    <property type="entry name" value="RmlC-like cupins"/>
    <property type="match status" value="1"/>
</dbReference>
<dbReference type="RefSeq" id="WP_103437349.1">
    <property type="nucleotide sequence ID" value="NZ_MIND01000018.1"/>
</dbReference>
<dbReference type="PANTHER" id="PTHR36448:SF2">
    <property type="entry name" value="CUPIN TYPE-1 DOMAIN-CONTAINING PROTEIN"/>
    <property type="match status" value="1"/>
</dbReference>
<reference evidence="3 4" key="1">
    <citation type="submission" date="2016-08" db="EMBL/GenBank/DDBJ databases">
        <authorList>
            <person name="Seilhamer J.J."/>
        </authorList>
    </citation>
    <scope>NUCLEOTIDE SEQUENCE [LARGE SCALE GENOMIC DNA]</scope>
    <source>
        <strain evidence="3 4">KT-27</strain>
    </source>
</reference>
<evidence type="ECO:0000313" key="3">
    <source>
        <dbReference type="EMBL" id="POF89283.1"/>
    </source>
</evidence>
<organism evidence="3 4">
    <name type="scientific">Pseudomonas putida</name>
    <name type="common">Arthrobacter siderocapsulatus</name>
    <dbReference type="NCBI Taxonomy" id="303"/>
    <lineage>
        <taxon>Bacteria</taxon>
        <taxon>Pseudomonadati</taxon>
        <taxon>Pseudomonadota</taxon>
        <taxon>Gammaproteobacteria</taxon>
        <taxon>Pseudomonadales</taxon>
        <taxon>Pseudomonadaceae</taxon>
        <taxon>Pseudomonas</taxon>
    </lineage>
</organism>
<dbReference type="PIRSF" id="PIRSF019307">
    <property type="entry name" value="UCP019307"/>
    <property type="match status" value="1"/>
</dbReference>
<dbReference type="AlphaFoldDB" id="A0A2S3WEE1"/>
<evidence type="ECO:0000256" key="1">
    <source>
        <dbReference type="SAM" id="MobiDB-lite"/>
    </source>
</evidence>
<accession>A0A2S3WEE1</accession>
<sequence length="177" mass="19245">MDQQQSIAPRPVEPRQLRFTDDGSTPNSLLPVLLYAMQWPHGTNRAAAFEALFEVHGWPALWRDGVFPYHHFHPNAHEVLGVAQGEARLTLGGTAGQTISVKAGDVLVLPAGTGHRCVTCTEDFVVVGGYPRGQEDYEIERPNARGHAQAVARIAKVALPELDPVLGKEGGVVALWR</sequence>
<dbReference type="InterPro" id="IPR011051">
    <property type="entry name" value="RmlC_Cupin_sf"/>
</dbReference>
<comment type="caution">
    <text evidence="3">The sequence shown here is derived from an EMBL/GenBank/DDBJ whole genome shotgun (WGS) entry which is preliminary data.</text>
</comment>
<feature type="region of interest" description="Disordered" evidence="1">
    <location>
        <begin position="1"/>
        <end position="23"/>
    </location>
</feature>
<dbReference type="Proteomes" id="UP000237194">
    <property type="component" value="Unassembled WGS sequence"/>
</dbReference>
<dbReference type="InterPro" id="IPR013096">
    <property type="entry name" value="Cupin_2"/>
</dbReference>
<dbReference type="CDD" id="cd02219">
    <property type="entry name" value="cupin_YjlB-like"/>
    <property type="match status" value="1"/>
</dbReference>
<feature type="domain" description="Cupin type-2" evidence="2">
    <location>
        <begin position="66"/>
        <end position="121"/>
    </location>
</feature>
<dbReference type="InterPro" id="IPR047121">
    <property type="entry name" value="YjiB-like"/>
</dbReference>
<dbReference type="EMBL" id="MIND01000018">
    <property type="protein sequence ID" value="POF89283.1"/>
    <property type="molecule type" value="Genomic_DNA"/>
</dbReference>
<evidence type="ECO:0000313" key="4">
    <source>
        <dbReference type="Proteomes" id="UP000237194"/>
    </source>
</evidence>
<name>A0A2S3WEE1_PSEPU</name>
<dbReference type="PANTHER" id="PTHR36448">
    <property type="entry name" value="BLR7373 PROTEIN"/>
    <property type="match status" value="1"/>
</dbReference>
<feature type="compositionally biased region" description="Basic and acidic residues" evidence="1">
    <location>
        <begin position="12"/>
        <end position="21"/>
    </location>
</feature>